<comment type="caution">
    <text evidence="10">The sequence shown here is derived from an EMBL/GenBank/DDBJ whole genome shotgun (WGS) entry which is preliminary data.</text>
</comment>
<dbReference type="EC" id="2.3.1.9" evidence="2"/>
<dbReference type="PROSITE" id="PS00098">
    <property type="entry name" value="THIOLASE_1"/>
    <property type="match status" value="1"/>
</dbReference>
<dbReference type="CDD" id="cd00751">
    <property type="entry name" value="thiolase"/>
    <property type="match status" value="1"/>
</dbReference>
<keyword evidence="11" id="KW-1185">Reference proteome</keyword>
<dbReference type="PANTHER" id="PTHR18919:SF107">
    <property type="entry name" value="ACETYL-COA ACETYLTRANSFERASE, CYTOSOLIC"/>
    <property type="match status" value="1"/>
</dbReference>
<feature type="active site" description="Proton acceptor" evidence="6">
    <location>
        <position position="349"/>
    </location>
</feature>
<feature type="domain" description="Thiolase N-terminal" evidence="8">
    <location>
        <begin position="6"/>
        <end position="262"/>
    </location>
</feature>
<dbReference type="InterPro" id="IPR020610">
    <property type="entry name" value="Thiolase_AS"/>
</dbReference>
<accession>A0A494Z0I7</accession>
<dbReference type="OrthoDB" id="9764892at2"/>
<evidence type="ECO:0000313" key="10">
    <source>
        <dbReference type="EMBL" id="RKQ15970.1"/>
    </source>
</evidence>
<dbReference type="Proteomes" id="UP000272238">
    <property type="component" value="Unassembled WGS sequence"/>
</dbReference>
<evidence type="ECO:0000259" key="9">
    <source>
        <dbReference type="Pfam" id="PF02803"/>
    </source>
</evidence>
<dbReference type="Pfam" id="PF00108">
    <property type="entry name" value="Thiolase_N"/>
    <property type="match status" value="1"/>
</dbReference>
<organism evidence="10 11">
    <name type="scientific">Ureibacillus endophyticus</name>
    <dbReference type="NCBI Taxonomy" id="1978490"/>
    <lineage>
        <taxon>Bacteria</taxon>
        <taxon>Bacillati</taxon>
        <taxon>Bacillota</taxon>
        <taxon>Bacilli</taxon>
        <taxon>Bacillales</taxon>
        <taxon>Caryophanaceae</taxon>
        <taxon>Ureibacillus</taxon>
    </lineage>
</organism>
<name>A0A494Z0I7_9BACL</name>
<dbReference type="InterPro" id="IPR020615">
    <property type="entry name" value="Thiolase_acyl_enz_int_AS"/>
</dbReference>
<dbReference type="PIRSF" id="PIRSF000429">
    <property type="entry name" value="Ac-CoA_Ac_transf"/>
    <property type="match status" value="1"/>
</dbReference>
<dbReference type="NCBIfam" id="TIGR01930">
    <property type="entry name" value="AcCoA-C-Actrans"/>
    <property type="match status" value="1"/>
</dbReference>
<keyword evidence="3 7" id="KW-0808">Transferase</keyword>
<dbReference type="InterPro" id="IPR002155">
    <property type="entry name" value="Thiolase"/>
</dbReference>
<sequence length="395" mass="42411">MTHEYVIVAAKRTAIGRFGGTLKDFNSGDLASIVIKDVLAETNLDGNLINEVILGEVRQSTESSNVARVASLRAGLPVTTSAYTVNRLCASGIQAIVSAVQHLAFNPDEVVIAGGTENMSRAPIYLRNARHGEGNPYIVDSNLENGQQPIEIYGDKLGMGITAENVAEKYGVSRADQDKFALESQLRAKRAWDANRFDTQITPVEIKSKKSSTIFNKDEHMRETTLEQLNSLKPVFKKDGTVTAGNACGRNDGASALIIMTREKAHELGIKPLAKIHSWAVSAIEPEYMGVGPISAIKKLIAQTKLQLNDFDLIELNEAFASQSLAVIRELNLDIEKVNVNGGAIALGHPLGATGAIIVTKLVHEMIARQSHFGLATLCIGGGQGMAIALESVSN</sequence>
<feature type="domain" description="Thiolase C-terminal" evidence="9">
    <location>
        <begin position="271"/>
        <end position="391"/>
    </location>
</feature>
<dbReference type="SUPFAM" id="SSF53901">
    <property type="entry name" value="Thiolase-like"/>
    <property type="match status" value="2"/>
</dbReference>
<dbReference type="GO" id="GO:0003985">
    <property type="term" value="F:acetyl-CoA C-acetyltransferase activity"/>
    <property type="evidence" value="ECO:0007669"/>
    <property type="project" value="UniProtKB-EC"/>
</dbReference>
<evidence type="ECO:0000313" key="11">
    <source>
        <dbReference type="Proteomes" id="UP000272238"/>
    </source>
</evidence>
<gene>
    <name evidence="10" type="ORF">D8M03_10685</name>
</gene>
<dbReference type="EMBL" id="RBZN01000025">
    <property type="protein sequence ID" value="RKQ15970.1"/>
    <property type="molecule type" value="Genomic_DNA"/>
</dbReference>
<dbReference type="PANTHER" id="PTHR18919">
    <property type="entry name" value="ACETYL-COA C-ACYLTRANSFERASE"/>
    <property type="match status" value="1"/>
</dbReference>
<keyword evidence="4 7" id="KW-0012">Acyltransferase</keyword>
<dbReference type="PROSITE" id="PS00737">
    <property type="entry name" value="THIOLASE_2"/>
    <property type="match status" value="1"/>
</dbReference>
<evidence type="ECO:0000256" key="3">
    <source>
        <dbReference type="ARBA" id="ARBA00022679"/>
    </source>
</evidence>
<dbReference type="AlphaFoldDB" id="A0A494Z0I7"/>
<proteinExistence type="inferred from homology"/>
<dbReference type="RefSeq" id="WP_121214767.1">
    <property type="nucleotide sequence ID" value="NZ_RBZN01000025.1"/>
</dbReference>
<dbReference type="InterPro" id="IPR020616">
    <property type="entry name" value="Thiolase_N"/>
</dbReference>
<evidence type="ECO:0000256" key="5">
    <source>
        <dbReference type="ARBA" id="ARBA00030755"/>
    </source>
</evidence>
<dbReference type="FunFam" id="3.40.47.10:FF:000010">
    <property type="entry name" value="Acetyl-CoA acetyltransferase (Thiolase)"/>
    <property type="match status" value="1"/>
</dbReference>
<evidence type="ECO:0000259" key="8">
    <source>
        <dbReference type="Pfam" id="PF00108"/>
    </source>
</evidence>
<evidence type="ECO:0000256" key="2">
    <source>
        <dbReference type="ARBA" id="ARBA00012705"/>
    </source>
</evidence>
<evidence type="ECO:0000256" key="1">
    <source>
        <dbReference type="ARBA" id="ARBA00010982"/>
    </source>
</evidence>
<comment type="similarity">
    <text evidence="1 7">Belongs to the thiolase-like superfamily. Thiolase family.</text>
</comment>
<dbReference type="PROSITE" id="PS00099">
    <property type="entry name" value="THIOLASE_3"/>
    <property type="match status" value="1"/>
</dbReference>
<evidence type="ECO:0000256" key="7">
    <source>
        <dbReference type="RuleBase" id="RU003557"/>
    </source>
</evidence>
<feature type="active site" description="Proton acceptor" evidence="6">
    <location>
        <position position="379"/>
    </location>
</feature>
<evidence type="ECO:0000256" key="6">
    <source>
        <dbReference type="PIRSR" id="PIRSR000429-1"/>
    </source>
</evidence>
<dbReference type="Gene3D" id="3.40.47.10">
    <property type="match status" value="2"/>
</dbReference>
<dbReference type="InterPro" id="IPR020617">
    <property type="entry name" value="Thiolase_C"/>
</dbReference>
<evidence type="ECO:0000256" key="4">
    <source>
        <dbReference type="ARBA" id="ARBA00023315"/>
    </source>
</evidence>
<dbReference type="InterPro" id="IPR020613">
    <property type="entry name" value="Thiolase_CS"/>
</dbReference>
<feature type="active site" description="Acyl-thioester intermediate" evidence="6">
    <location>
        <position position="89"/>
    </location>
</feature>
<dbReference type="InterPro" id="IPR016039">
    <property type="entry name" value="Thiolase-like"/>
</dbReference>
<reference evidence="10 11" key="1">
    <citation type="journal article" date="2016" name="Antonie Van Leeuwenhoek">
        <title>Lysinibacillus endophyticus sp. nov., an indole-3-acetic acid producing endophytic bacterium isolated from corn root (Zea mays cv. Xinken-5).</title>
        <authorList>
            <person name="Yu J."/>
            <person name="Guan X."/>
            <person name="Liu C."/>
            <person name="Xiang W."/>
            <person name="Yu Z."/>
            <person name="Liu X."/>
            <person name="Wang G."/>
        </authorList>
    </citation>
    <scope>NUCLEOTIDE SEQUENCE [LARGE SCALE GENOMIC DNA]</scope>
    <source>
        <strain evidence="10 11">DSM 100506</strain>
    </source>
</reference>
<dbReference type="Pfam" id="PF02803">
    <property type="entry name" value="Thiolase_C"/>
    <property type="match status" value="1"/>
</dbReference>
<protein>
    <recommendedName>
        <fullName evidence="2">acetyl-CoA C-acetyltransferase</fullName>
        <ecNumber evidence="2">2.3.1.9</ecNumber>
    </recommendedName>
    <alternativeName>
        <fullName evidence="5">Acetoacetyl-CoA thiolase</fullName>
    </alternativeName>
</protein>